<protein>
    <submittedName>
        <fullName evidence="1">Uncharacterized protein</fullName>
    </submittedName>
</protein>
<dbReference type="InterPro" id="IPR009836">
    <property type="entry name" value="GRDP-like"/>
</dbReference>
<proteinExistence type="predicted"/>
<organism evidence="1 2">
    <name type="scientific">Magallana gigas</name>
    <name type="common">Pacific oyster</name>
    <name type="synonym">Crassostrea gigas</name>
    <dbReference type="NCBI Taxonomy" id="29159"/>
    <lineage>
        <taxon>Eukaryota</taxon>
        <taxon>Metazoa</taxon>
        <taxon>Spiralia</taxon>
        <taxon>Lophotrochozoa</taxon>
        <taxon>Mollusca</taxon>
        <taxon>Bivalvia</taxon>
        <taxon>Autobranchia</taxon>
        <taxon>Pteriomorphia</taxon>
        <taxon>Ostreida</taxon>
        <taxon>Ostreoidea</taxon>
        <taxon>Ostreidae</taxon>
        <taxon>Magallana</taxon>
    </lineage>
</organism>
<dbReference type="Pfam" id="PF07173">
    <property type="entry name" value="GRDP-like"/>
    <property type="match status" value="1"/>
</dbReference>
<dbReference type="PANTHER" id="PTHR34365">
    <property type="entry name" value="ENOLASE (DUF1399)"/>
    <property type="match status" value="1"/>
</dbReference>
<sequence length="720" mass="82929">MKRKLIQSRRTAMEQADIKEQARISFVGGKSLSKEECVEKALRLTFSVDLVEAALAQVEFLAEVNQHPSLYEIDNMKNSIRRYEKLWLPLAAEHAQERLAAPLDIEWVWHCHLLCPLVYEKDCQSLFRTTINHRLFRSADREHALKRSKHLWEAKYKNEPFEIDLTNDKMREGSTKTDFESSITYDINGAISRQRHFYYNVSLPHYRDMRFLTLAMHRYQQFLFLRKNSYKLFIVPCYDQDLMWHTHQLHPLAYKEDTIRILGKVLPHDDTTVDRSPDSKLTLSTIDTSRLWLEMYKEVFNTPGAMYRGKEPEELYSLPDPLCIKADLRTGRQFTLESMSIDRIPDGEYGLDFTLQIFLVDDFRKVSKPLFEVFGPSMLWTADDLFSRELESQRWLVFRLKIRKGTIFSREVTVGIGKVDLQKLLDRSTVFRFHDTVSLEGDDKNCVYVSGCITDTYTNRSFSLVSGDFSVCSVPHDIDALFSIEPTKLDPQSCGAGYIAQHRFVGKDGAGDVECRFVYSPHRSNADIQFIQNSKIVCSAKTVDSTHLPLSFQVSNPNWFATWDPRLGERAVMIRQASGDWGVLTGRWLSSPNETDGYLSVKFHKLVDRSTQFINIPIPKTKSGHFDIHVDNNVFDMEGSDFSLTCSQDDSLLYLATGMSIFLLLVLCRPRSEDTPALNKTETDAYVKDRRHLESFQLLLSCGLNVIQNSDHSSHGQNSG</sequence>
<name>A0A8W8MV21_MAGGI</name>
<dbReference type="AlphaFoldDB" id="A0A8W8MV21"/>
<accession>A0A8W8MV21</accession>
<keyword evidence="2" id="KW-1185">Reference proteome</keyword>
<evidence type="ECO:0000313" key="2">
    <source>
        <dbReference type="Proteomes" id="UP000005408"/>
    </source>
</evidence>
<reference evidence="1" key="1">
    <citation type="submission" date="2022-08" db="UniProtKB">
        <authorList>
            <consortium name="EnsemblMetazoa"/>
        </authorList>
    </citation>
    <scope>IDENTIFICATION</scope>
    <source>
        <strain evidence="1">05x7-T-G4-1.051#20</strain>
    </source>
</reference>
<evidence type="ECO:0000313" key="1">
    <source>
        <dbReference type="EnsemblMetazoa" id="G34727.4:cds"/>
    </source>
</evidence>
<dbReference type="Proteomes" id="UP000005408">
    <property type="component" value="Unassembled WGS sequence"/>
</dbReference>
<dbReference type="EnsemblMetazoa" id="G34727.4">
    <property type="protein sequence ID" value="G34727.4:cds"/>
    <property type="gene ID" value="G34727"/>
</dbReference>
<dbReference type="PANTHER" id="PTHR34365:SF7">
    <property type="entry name" value="GLYCINE-RICH DOMAIN-CONTAINING PROTEIN 1"/>
    <property type="match status" value="1"/>
</dbReference>